<keyword evidence="7" id="KW-0479">Metal-binding</keyword>
<feature type="binding site" evidence="7">
    <location>
        <position position="145"/>
    </location>
    <ligand>
        <name>Zn(2+)</name>
        <dbReference type="ChEBI" id="CHEBI:29105"/>
    </ligand>
</feature>
<dbReference type="PANTHER" id="PTHR33202">
    <property type="entry name" value="ZINC UPTAKE REGULATION PROTEIN"/>
    <property type="match status" value="1"/>
</dbReference>
<keyword evidence="9" id="KW-1185">Reference proteome</keyword>
<evidence type="ECO:0000256" key="5">
    <source>
        <dbReference type="ARBA" id="ARBA00023125"/>
    </source>
</evidence>
<feature type="binding site" evidence="7">
    <location>
        <position position="142"/>
    </location>
    <ligand>
        <name>Zn(2+)</name>
        <dbReference type="ChEBI" id="CHEBI:29105"/>
    </ligand>
</feature>
<evidence type="ECO:0000313" key="9">
    <source>
        <dbReference type="Proteomes" id="UP000317155"/>
    </source>
</evidence>
<feature type="binding site" evidence="7">
    <location>
        <position position="102"/>
    </location>
    <ligand>
        <name>Zn(2+)</name>
        <dbReference type="ChEBI" id="CHEBI:29105"/>
    </ligand>
</feature>
<dbReference type="Proteomes" id="UP000317155">
    <property type="component" value="Unassembled WGS sequence"/>
</dbReference>
<dbReference type="PANTHER" id="PTHR33202:SF8">
    <property type="entry name" value="PEROXIDE-RESPONSIVE REPRESSOR PERR"/>
    <property type="match status" value="1"/>
</dbReference>
<dbReference type="Gene3D" id="3.30.1490.190">
    <property type="match status" value="1"/>
</dbReference>
<evidence type="ECO:0000256" key="1">
    <source>
        <dbReference type="ARBA" id="ARBA00007957"/>
    </source>
</evidence>
<feature type="binding site" evidence="7">
    <location>
        <position position="105"/>
    </location>
    <ligand>
        <name>Zn(2+)</name>
        <dbReference type="ChEBI" id="CHEBI:29105"/>
    </ligand>
</feature>
<comment type="similarity">
    <text evidence="1">Belongs to the Fur family.</text>
</comment>
<dbReference type="Gene3D" id="1.10.10.10">
    <property type="entry name" value="Winged helix-like DNA-binding domain superfamily/Winged helix DNA-binding domain"/>
    <property type="match status" value="1"/>
</dbReference>
<gene>
    <name evidence="8" type="ORF">FL622_14625</name>
</gene>
<dbReference type="AlphaFoldDB" id="A0A550J6R9"/>
<dbReference type="InterPro" id="IPR036388">
    <property type="entry name" value="WH-like_DNA-bd_sf"/>
</dbReference>
<accession>A0A550J6R9</accession>
<dbReference type="EMBL" id="VJVV01000013">
    <property type="protein sequence ID" value="TRO78919.1"/>
    <property type="molecule type" value="Genomic_DNA"/>
</dbReference>
<dbReference type="InterPro" id="IPR002481">
    <property type="entry name" value="FUR"/>
</dbReference>
<keyword evidence="4" id="KW-0805">Transcription regulation</keyword>
<dbReference type="InterPro" id="IPR043135">
    <property type="entry name" value="Fur_C"/>
</dbReference>
<name>A0A550J6R9_9BACT</name>
<dbReference type="Pfam" id="PF01475">
    <property type="entry name" value="FUR"/>
    <property type="match status" value="1"/>
</dbReference>
<reference evidence="8 9" key="1">
    <citation type="submission" date="2019-07" db="EMBL/GenBank/DDBJ databases">
        <title>Insights of Desulfuromonas acetexigens electromicrobiology.</title>
        <authorList>
            <person name="Katuri K."/>
            <person name="Sapireddy V."/>
            <person name="Shaw D.R."/>
            <person name="Saikaly P."/>
        </authorList>
    </citation>
    <scope>NUCLEOTIDE SEQUENCE [LARGE SCALE GENOMIC DNA]</scope>
    <source>
        <strain evidence="8 9">2873</strain>
    </source>
</reference>
<sequence>MPGTVNIPGEILAALEEALKAAGLRLTHQRLEIYRELVAACDHPSAETLHQRLRKRIPTLSLDTVYRTLATLAEQGLINRVETLESQARFEATSRRHHHLICRKCGKIADFQWPDIDSAALPQEISEWGRIDLKNVVIHGICRNCLEGEEK</sequence>
<dbReference type="GO" id="GO:0003700">
    <property type="term" value="F:DNA-binding transcription factor activity"/>
    <property type="evidence" value="ECO:0007669"/>
    <property type="project" value="InterPro"/>
</dbReference>
<dbReference type="OrthoDB" id="8659436at2"/>
<evidence type="ECO:0000313" key="8">
    <source>
        <dbReference type="EMBL" id="TRO78919.1"/>
    </source>
</evidence>
<evidence type="ECO:0000256" key="4">
    <source>
        <dbReference type="ARBA" id="ARBA00023015"/>
    </source>
</evidence>
<keyword evidence="2" id="KW-0678">Repressor</keyword>
<comment type="caution">
    <text evidence="8">The sequence shown here is derived from an EMBL/GenBank/DDBJ whole genome shotgun (WGS) entry which is preliminary data.</text>
</comment>
<dbReference type="RefSeq" id="WP_092054229.1">
    <property type="nucleotide sequence ID" value="NZ_FOJJ01000005.1"/>
</dbReference>
<dbReference type="SUPFAM" id="SSF46785">
    <property type="entry name" value="Winged helix' DNA-binding domain"/>
    <property type="match status" value="1"/>
</dbReference>
<keyword evidence="5" id="KW-0238">DNA-binding</keyword>
<dbReference type="CDD" id="cd07153">
    <property type="entry name" value="Fur_like"/>
    <property type="match status" value="1"/>
</dbReference>
<evidence type="ECO:0000256" key="2">
    <source>
        <dbReference type="ARBA" id="ARBA00022491"/>
    </source>
</evidence>
<evidence type="ECO:0000256" key="7">
    <source>
        <dbReference type="PIRSR" id="PIRSR602481-1"/>
    </source>
</evidence>
<dbReference type="GO" id="GO:0000976">
    <property type="term" value="F:transcription cis-regulatory region binding"/>
    <property type="evidence" value="ECO:0007669"/>
    <property type="project" value="TreeGrafter"/>
</dbReference>
<dbReference type="GO" id="GO:0045892">
    <property type="term" value="P:negative regulation of DNA-templated transcription"/>
    <property type="evidence" value="ECO:0007669"/>
    <property type="project" value="TreeGrafter"/>
</dbReference>
<evidence type="ECO:0000256" key="6">
    <source>
        <dbReference type="ARBA" id="ARBA00023163"/>
    </source>
</evidence>
<dbReference type="GO" id="GO:1900376">
    <property type="term" value="P:regulation of secondary metabolite biosynthetic process"/>
    <property type="evidence" value="ECO:0007669"/>
    <property type="project" value="TreeGrafter"/>
</dbReference>
<dbReference type="InterPro" id="IPR036390">
    <property type="entry name" value="WH_DNA-bd_sf"/>
</dbReference>
<evidence type="ECO:0000256" key="3">
    <source>
        <dbReference type="ARBA" id="ARBA00022833"/>
    </source>
</evidence>
<comment type="cofactor">
    <cofactor evidence="7">
        <name>Zn(2+)</name>
        <dbReference type="ChEBI" id="CHEBI:29105"/>
    </cofactor>
    <text evidence="7">Binds 1 zinc ion per subunit.</text>
</comment>
<keyword evidence="6" id="KW-0804">Transcription</keyword>
<keyword evidence="3 7" id="KW-0862">Zinc</keyword>
<organism evidence="8 9">
    <name type="scientific">Trichloromonas acetexigens</name>
    <dbReference type="NCBI Taxonomy" id="38815"/>
    <lineage>
        <taxon>Bacteria</taxon>
        <taxon>Pseudomonadati</taxon>
        <taxon>Thermodesulfobacteriota</taxon>
        <taxon>Desulfuromonadia</taxon>
        <taxon>Desulfuromonadales</taxon>
        <taxon>Trichloromonadaceae</taxon>
        <taxon>Trichloromonas</taxon>
    </lineage>
</organism>
<protein>
    <submittedName>
        <fullName evidence="8">Transcriptional repressor</fullName>
    </submittedName>
</protein>
<dbReference type="GO" id="GO:0008270">
    <property type="term" value="F:zinc ion binding"/>
    <property type="evidence" value="ECO:0007669"/>
    <property type="project" value="TreeGrafter"/>
</dbReference>
<proteinExistence type="inferred from homology"/>